<evidence type="ECO:0000313" key="11">
    <source>
        <dbReference type="Proteomes" id="UP000321820"/>
    </source>
</evidence>
<evidence type="ECO:0000313" key="10">
    <source>
        <dbReference type="EMBL" id="QEE30239.1"/>
    </source>
</evidence>
<keyword evidence="8" id="KW-0732">Signal</keyword>
<dbReference type="InterPro" id="IPR009056">
    <property type="entry name" value="Cyt_c-like_dom"/>
</dbReference>
<dbReference type="GO" id="GO:0020037">
    <property type="term" value="F:heme binding"/>
    <property type="evidence" value="ECO:0007669"/>
    <property type="project" value="InterPro"/>
</dbReference>
<reference evidence="10 11" key="1">
    <citation type="submission" date="2019-08" db="EMBL/GenBank/DDBJ databases">
        <title>Complete genome sequence of Terriglobus albidus strain ORNL.</title>
        <authorList>
            <person name="Podar M."/>
        </authorList>
    </citation>
    <scope>NUCLEOTIDE SEQUENCE [LARGE SCALE GENOMIC DNA]</scope>
    <source>
        <strain evidence="10 11">ORNL</strain>
    </source>
</reference>
<keyword evidence="2 6" id="KW-0349">Heme</keyword>
<feature type="chain" id="PRO_5022962039" evidence="8">
    <location>
        <begin position="27"/>
        <end position="129"/>
    </location>
</feature>
<evidence type="ECO:0000256" key="7">
    <source>
        <dbReference type="SAM" id="MobiDB-lite"/>
    </source>
</evidence>
<dbReference type="PROSITE" id="PS51257">
    <property type="entry name" value="PROKAR_LIPOPROTEIN"/>
    <property type="match status" value="1"/>
</dbReference>
<evidence type="ECO:0000256" key="1">
    <source>
        <dbReference type="ARBA" id="ARBA00022448"/>
    </source>
</evidence>
<dbReference type="Pfam" id="PF13442">
    <property type="entry name" value="Cytochrome_CBB3"/>
    <property type="match status" value="1"/>
</dbReference>
<dbReference type="OrthoDB" id="7933886at2"/>
<dbReference type="PANTHER" id="PTHR37823:SF4">
    <property type="entry name" value="MENAQUINOL-CYTOCHROME C REDUCTASE CYTOCHROME B_C SUBUNIT"/>
    <property type="match status" value="1"/>
</dbReference>
<dbReference type="InterPro" id="IPR051811">
    <property type="entry name" value="Cytochrome_c550/c551-like"/>
</dbReference>
<dbReference type="Proteomes" id="UP000321820">
    <property type="component" value="Chromosome"/>
</dbReference>
<keyword evidence="5 6" id="KW-0408">Iron</keyword>
<name>A0A5B9EEQ0_9BACT</name>
<dbReference type="SUPFAM" id="SSF46626">
    <property type="entry name" value="Cytochrome c"/>
    <property type="match status" value="1"/>
</dbReference>
<evidence type="ECO:0000256" key="5">
    <source>
        <dbReference type="ARBA" id="ARBA00023004"/>
    </source>
</evidence>
<evidence type="ECO:0000256" key="8">
    <source>
        <dbReference type="SAM" id="SignalP"/>
    </source>
</evidence>
<organism evidence="10 11">
    <name type="scientific">Terriglobus albidus</name>
    <dbReference type="NCBI Taxonomy" id="1592106"/>
    <lineage>
        <taxon>Bacteria</taxon>
        <taxon>Pseudomonadati</taxon>
        <taxon>Acidobacteriota</taxon>
        <taxon>Terriglobia</taxon>
        <taxon>Terriglobales</taxon>
        <taxon>Acidobacteriaceae</taxon>
        <taxon>Terriglobus</taxon>
    </lineage>
</organism>
<keyword evidence="4" id="KW-0249">Electron transport</keyword>
<keyword evidence="1" id="KW-0813">Transport</keyword>
<keyword evidence="3 6" id="KW-0479">Metal-binding</keyword>
<proteinExistence type="predicted"/>
<feature type="region of interest" description="Disordered" evidence="7">
    <location>
        <begin position="109"/>
        <end position="129"/>
    </location>
</feature>
<dbReference type="Gene3D" id="1.10.760.10">
    <property type="entry name" value="Cytochrome c-like domain"/>
    <property type="match status" value="1"/>
</dbReference>
<dbReference type="GO" id="GO:0009055">
    <property type="term" value="F:electron transfer activity"/>
    <property type="evidence" value="ECO:0007669"/>
    <property type="project" value="InterPro"/>
</dbReference>
<dbReference type="PANTHER" id="PTHR37823">
    <property type="entry name" value="CYTOCHROME C-553-LIKE"/>
    <property type="match status" value="1"/>
</dbReference>
<evidence type="ECO:0000256" key="6">
    <source>
        <dbReference type="PROSITE-ProRule" id="PRU00433"/>
    </source>
</evidence>
<dbReference type="EMBL" id="CP042806">
    <property type="protein sequence ID" value="QEE30239.1"/>
    <property type="molecule type" value="Genomic_DNA"/>
</dbReference>
<keyword evidence="11" id="KW-1185">Reference proteome</keyword>
<protein>
    <submittedName>
        <fullName evidence="10">Cytochrome c</fullName>
    </submittedName>
</protein>
<dbReference type="AlphaFoldDB" id="A0A5B9EEQ0"/>
<feature type="domain" description="Cytochrome c" evidence="9">
    <location>
        <begin position="33"/>
        <end position="111"/>
    </location>
</feature>
<dbReference type="PROSITE" id="PS51007">
    <property type="entry name" value="CYTC"/>
    <property type="match status" value="1"/>
</dbReference>
<evidence type="ECO:0000259" key="9">
    <source>
        <dbReference type="PROSITE" id="PS51007"/>
    </source>
</evidence>
<accession>A0A5B9EEQ0</accession>
<gene>
    <name evidence="10" type="ORF">FTW19_21005</name>
</gene>
<dbReference type="RefSeq" id="WP_147649508.1">
    <property type="nucleotide sequence ID" value="NZ_CP042806.1"/>
</dbReference>
<dbReference type="GO" id="GO:0046872">
    <property type="term" value="F:metal ion binding"/>
    <property type="evidence" value="ECO:0007669"/>
    <property type="project" value="UniProtKB-KW"/>
</dbReference>
<dbReference type="InterPro" id="IPR036909">
    <property type="entry name" value="Cyt_c-like_dom_sf"/>
</dbReference>
<evidence type="ECO:0000256" key="2">
    <source>
        <dbReference type="ARBA" id="ARBA00022617"/>
    </source>
</evidence>
<sequence length="129" mass="14084">MYRRLSLTGLRCIVLFGLTVACGVQAQEQQQPAQPLDGAALTKQKGCVYCHGEHLEGTEGKAPSLRGVGLRRDKTFIEGQIRNGGQSMPPFGEALTNDEIQTLVQYLSQMKEAPAKTNTDAKQRSGKKH</sequence>
<evidence type="ECO:0000256" key="3">
    <source>
        <dbReference type="ARBA" id="ARBA00022723"/>
    </source>
</evidence>
<evidence type="ECO:0000256" key="4">
    <source>
        <dbReference type="ARBA" id="ARBA00022982"/>
    </source>
</evidence>
<feature type="signal peptide" evidence="8">
    <location>
        <begin position="1"/>
        <end position="26"/>
    </location>
</feature>
<dbReference type="KEGG" id="talb:FTW19_21005"/>